<dbReference type="InterPro" id="IPR024638">
    <property type="entry name" value="Ctk3_N"/>
</dbReference>
<dbReference type="GO" id="GO:0045943">
    <property type="term" value="P:positive regulation of transcription by RNA polymerase I"/>
    <property type="evidence" value="ECO:0007669"/>
    <property type="project" value="TreeGrafter"/>
</dbReference>
<evidence type="ECO:0000313" key="3">
    <source>
        <dbReference type="Proteomes" id="UP000268162"/>
    </source>
</evidence>
<keyword evidence="2" id="KW-0808">Transferase</keyword>
<protein>
    <submittedName>
        <fullName evidence="2">CTD kinase subunit gamma CTK3-domain-containing protein</fullName>
    </submittedName>
</protein>
<dbReference type="PANTHER" id="PTHR28291">
    <property type="entry name" value="CTD KINASE SUBUNIT GAMMA"/>
    <property type="match status" value="1"/>
</dbReference>
<dbReference type="Proteomes" id="UP000268162">
    <property type="component" value="Unassembled WGS sequence"/>
</dbReference>
<accession>A0A4Q0A597</accession>
<dbReference type="STRING" id="215637.A0A4Q0A597"/>
<dbReference type="InterPro" id="IPR042326">
    <property type="entry name" value="Ctk3"/>
</dbReference>
<keyword evidence="3" id="KW-1185">Reference proteome</keyword>
<dbReference type="Gene3D" id="1.25.40.90">
    <property type="match status" value="1"/>
</dbReference>
<dbReference type="Pfam" id="PF12243">
    <property type="entry name" value="CTK3"/>
    <property type="match status" value="1"/>
</dbReference>
<dbReference type="PANTHER" id="PTHR28291:SF1">
    <property type="entry name" value="CTD KINASE SUBUNIT GAMMA"/>
    <property type="match status" value="1"/>
</dbReference>
<reference evidence="3" key="1">
    <citation type="journal article" date="2018" name="Nat. Microbiol.">
        <title>Leveraging single-cell genomics to expand the fungal tree of life.</title>
        <authorList>
            <person name="Ahrendt S.R."/>
            <person name="Quandt C.A."/>
            <person name="Ciobanu D."/>
            <person name="Clum A."/>
            <person name="Salamov A."/>
            <person name="Andreopoulos B."/>
            <person name="Cheng J.F."/>
            <person name="Woyke T."/>
            <person name="Pelin A."/>
            <person name="Henrissat B."/>
            <person name="Reynolds N.K."/>
            <person name="Benny G.L."/>
            <person name="Smith M.E."/>
            <person name="James T.Y."/>
            <person name="Grigoriev I.V."/>
        </authorList>
    </citation>
    <scope>NUCLEOTIDE SEQUENCE [LARGE SCALE GENOMIC DNA]</scope>
    <source>
        <strain evidence="3">RSA 468</strain>
    </source>
</reference>
<evidence type="ECO:0000259" key="1">
    <source>
        <dbReference type="PROSITE" id="PS51391"/>
    </source>
</evidence>
<dbReference type="InterPro" id="IPR024637">
    <property type="entry name" value="Ctk3_C"/>
</dbReference>
<evidence type="ECO:0000313" key="2">
    <source>
        <dbReference type="EMBL" id="RKP40420.1"/>
    </source>
</evidence>
<dbReference type="GO" id="GO:0070692">
    <property type="term" value="C:CTDK-1 complex"/>
    <property type="evidence" value="ECO:0007669"/>
    <property type="project" value="InterPro"/>
</dbReference>
<organism evidence="2 3">
    <name type="scientific">Dimargaris cristalligena</name>
    <dbReference type="NCBI Taxonomy" id="215637"/>
    <lineage>
        <taxon>Eukaryota</taxon>
        <taxon>Fungi</taxon>
        <taxon>Fungi incertae sedis</taxon>
        <taxon>Zoopagomycota</taxon>
        <taxon>Kickxellomycotina</taxon>
        <taxon>Dimargaritomycetes</taxon>
        <taxon>Dimargaritales</taxon>
        <taxon>Dimargaritaceae</taxon>
        <taxon>Dimargaris</taxon>
    </lineage>
</organism>
<dbReference type="PROSITE" id="PS51391">
    <property type="entry name" value="CID"/>
    <property type="match status" value="1"/>
</dbReference>
<dbReference type="GO" id="GO:0016301">
    <property type="term" value="F:kinase activity"/>
    <property type="evidence" value="ECO:0007669"/>
    <property type="project" value="UniProtKB-KW"/>
</dbReference>
<gene>
    <name evidence="2" type="ORF">BJ085DRAFT_36968</name>
</gene>
<feature type="domain" description="CID" evidence="1">
    <location>
        <begin position="8"/>
        <end position="144"/>
    </location>
</feature>
<name>A0A4Q0A597_9FUNG</name>
<dbReference type="EMBL" id="ML002210">
    <property type="protein sequence ID" value="RKP40420.1"/>
    <property type="molecule type" value="Genomic_DNA"/>
</dbReference>
<proteinExistence type="predicted"/>
<dbReference type="InterPro" id="IPR006569">
    <property type="entry name" value="CID_dom"/>
</dbReference>
<dbReference type="Pfam" id="PF12350">
    <property type="entry name" value="CTK3_C"/>
    <property type="match status" value="1"/>
</dbReference>
<dbReference type="AlphaFoldDB" id="A0A4Q0A597"/>
<dbReference type="GO" id="GO:0032786">
    <property type="term" value="P:positive regulation of DNA-templated transcription, elongation"/>
    <property type="evidence" value="ECO:0007669"/>
    <property type="project" value="InterPro"/>
</dbReference>
<sequence>MEYDDDIDPFEARLTFVEMLSKVTANIQTTQRPVTFAMRHVSLYEDLYQCILERMDALSVASRLNLLGVIDALCTVSLGRQFKDYANLVERDLVAIFEKVIPEGTEGDVNMAEARKIFESWKRRGLFRHSANMSKVESEFSKRRQGTEPIAGETTMRNTDILRRMDEDRERHKRTKEEIWLCIDESEEAEFESAWENTSDLNPEDARVIQEENRNYIPKYPWREDFTQYLPAV</sequence>
<dbReference type="InterPro" id="IPR008942">
    <property type="entry name" value="ENTH_VHS"/>
</dbReference>
<keyword evidence="2" id="KW-0418">Kinase</keyword>